<dbReference type="PANTHER" id="PTHR43302:SF5">
    <property type="entry name" value="TRANSPORTER ARSB-RELATED"/>
    <property type="match status" value="1"/>
</dbReference>
<evidence type="ECO:0000259" key="7">
    <source>
        <dbReference type="Pfam" id="PF07158"/>
    </source>
</evidence>
<evidence type="ECO:0000256" key="2">
    <source>
        <dbReference type="ARBA" id="ARBA00022475"/>
    </source>
</evidence>
<sequence length="423" mass="43802">MSLPEVLSIVLLVSAFGLAMWRDVNVGLVVLPAAFVMSAIAGIPKEEVLAGFPADLVVLILGVMYMFGHAQRSGAIDRVVRLVVRLSRGRDWFLPWGMFLVAAVLSAIGTLPSATVAVVLPMAMRIARTRDVDPVLMAVVACGGAGVGGFSPLSPWGALVKELAGKLDVTYSPTALFAGLAILNLLLALIAFCALGGLRLVRASRVRRAASRDSEVPVLRGAAPATPYETGSLIGLGVFVVAVLGFGVPVSFVALLIGLALQLVFRPDSRRVVSELPWSVVLLTSGIMVYVGVLERTGTLKAIAEHLGGIDNTLLAVLAVSYLAAVFATVESSTVAVLGVVVPLAAAVLPHADSARFTVLLIAVCATIGAVAISPLHLGGGLILANTEEADAPRVFRRLMAWSVGAALVLPPALLVLPLATGL</sequence>
<evidence type="ECO:0000256" key="3">
    <source>
        <dbReference type="ARBA" id="ARBA00022692"/>
    </source>
</evidence>
<protein>
    <submittedName>
        <fullName evidence="8">SLC13 family permease</fullName>
    </submittedName>
</protein>
<dbReference type="AlphaFoldDB" id="A0AAU1UHC9"/>
<feature type="transmembrane region" description="Helical" evidence="6">
    <location>
        <begin position="48"/>
        <end position="67"/>
    </location>
</feature>
<evidence type="ECO:0000256" key="6">
    <source>
        <dbReference type="SAM" id="Phobius"/>
    </source>
</evidence>
<name>A0AAU1UHC9_9ACTN</name>
<feature type="transmembrane region" description="Helical" evidence="6">
    <location>
        <begin position="96"/>
        <end position="123"/>
    </location>
</feature>
<organism evidence="8">
    <name type="scientific">Streptomyces sp. NBC_00119</name>
    <dbReference type="NCBI Taxonomy" id="2975659"/>
    <lineage>
        <taxon>Bacteria</taxon>
        <taxon>Bacillati</taxon>
        <taxon>Actinomycetota</taxon>
        <taxon>Actinomycetes</taxon>
        <taxon>Kitasatosporales</taxon>
        <taxon>Streptomycetaceae</taxon>
        <taxon>Streptomyces</taxon>
    </lineage>
</organism>
<accession>A0AAU1UHC9</accession>
<dbReference type="EMBL" id="CP108195">
    <property type="protein sequence ID" value="WTS17250.1"/>
    <property type="molecule type" value="Genomic_DNA"/>
</dbReference>
<dbReference type="GO" id="GO:0005886">
    <property type="term" value="C:plasma membrane"/>
    <property type="evidence" value="ECO:0007669"/>
    <property type="project" value="UniProtKB-SubCell"/>
</dbReference>
<evidence type="ECO:0000256" key="4">
    <source>
        <dbReference type="ARBA" id="ARBA00022989"/>
    </source>
</evidence>
<keyword evidence="3 6" id="KW-0812">Transmembrane</keyword>
<feature type="domain" description="Dicarboxylate carrier MatC N-terminal" evidence="7">
    <location>
        <begin position="4"/>
        <end position="149"/>
    </location>
</feature>
<dbReference type="InterPro" id="IPR009827">
    <property type="entry name" value="MatC_N"/>
</dbReference>
<evidence type="ECO:0000256" key="5">
    <source>
        <dbReference type="ARBA" id="ARBA00023136"/>
    </source>
</evidence>
<feature type="transmembrane region" description="Helical" evidence="6">
    <location>
        <begin position="233"/>
        <end position="264"/>
    </location>
</feature>
<keyword evidence="5 6" id="KW-0472">Membrane</keyword>
<dbReference type="Pfam" id="PF07158">
    <property type="entry name" value="MatC_N"/>
    <property type="match status" value="1"/>
</dbReference>
<feature type="transmembrane region" description="Helical" evidence="6">
    <location>
        <begin position="357"/>
        <end position="378"/>
    </location>
</feature>
<feature type="transmembrane region" description="Helical" evidence="6">
    <location>
        <begin position="6"/>
        <end position="36"/>
    </location>
</feature>
<feature type="transmembrane region" description="Helical" evidence="6">
    <location>
        <begin position="399"/>
        <end position="420"/>
    </location>
</feature>
<feature type="transmembrane region" description="Helical" evidence="6">
    <location>
        <begin position="276"/>
        <end position="293"/>
    </location>
</feature>
<reference evidence="8" key="1">
    <citation type="submission" date="2022-10" db="EMBL/GenBank/DDBJ databases">
        <title>The complete genomes of actinobacterial strains from the NBC collection.</title>
        <authorList>
            <person name="Joergensen T.S."/>
            <person name="Alvarez Arevalo M."/>
            <person name="Sterndorff E.B."/>
            <person name="Faurdal D."/>
            <person name="Vuksanovic O."/>
            <person name="Mourched A.-S."/>
            <person name="Charusanti P."/>
            <person name="Shaw S."/>
            <person name="Blin K."/>
            <person name="Weber T."/>
        </authorList>
    </citation>
    <scope>NUCLEOTIDE SEQUENCE</scope>
    <source>
        <strain evidence="8">NBC_00119</strain>
    </source>
</reference>
<gene>
    <name evidence="8" type="ORF">OHU69_43165</name>
</gene>
<proteinExistence type="predicted"/>
<feature type="transmembrane region" description="Helical" evidence="6">
    <location>
        <begin position="314"/>
        <end position="345"/>
    </location>
</feature>
<feature type="transmembrane region" description="Helical" evidence="6">
    <location>
        <begin position="135"/>
        <end position="154"/>
    </location>
</feature>
<dbReference type="PANTHER" id="PTHR43302">
    <property type="entry name" value="TRANSPORTER ARSB-RELATED"/>
    <property type="match status" value="1"/>
</dbReference>
<evidence type="ECO:0000313" key="8">
    <source>
        <dbReference type="EMBL" id="WTS17250.1"/>
    </source>
</evidence>
<keyword evidence="4 6" id="KW-1133">Transmembrane helix</keyword>
<evidence type="ECO:0000256" key="1">
    <source>
        <dbReference type="ARBA" id="ARBA00004651"/>
    </source>
</evidence>
<feature type="transmembrane region" description="Helical" evidence="6">
    <location>
        <begin position="174"/>
        <end position="198"/>
    </location>
</feature>
<keyword evidence="2" id="KW-1003">Cell membrane</keyword>
<comment type="subcellular location">
    <subcellularLocation>
        <location evidence="1">Cell membrane</location>
        <topology evidence="1">Multi-pass membrane protein</topology>
    </subcellularLocation>
</comment>